<organism evidence="1 2">
    <name type="scientific">Paenibacillus illinoisensis</name>
    <dbReference type="NCBI Taxonomy" id="59845"/>
    <lineage>
        <taxon>Bacteria</taxon>
        <taxon>Bacillati</taxon>
        <taxon>Bacillota</taxon>
        <taxon>Bacilli</taxon>
        <taxon>Bacillales</taxon>
        <taxon>Paenibacillaceae</taxon>
        <taxon>Paenibacillus</taxon>
    </lineage>
</organism>
<gene>
    <name evidence="1" type="ORF">ACINKY_11610</name>
</gene>
<keyword evidence="1" id="KW-0547">Nucleotide-binding</keyword>
<protein>
    <submittedName>
        <fullName evidence="1">ATP-binding protein</fullName>
    </submittedName>
</protein>
<keyword evidence="2" id="KW-1185">Reference proteome</keyword>
<sequence length="439" mass="50293">MNNNEINAAPTKTFFIDMLIKDIPLIDAIADLVDNSVDAAINIRRNQDNFEGLQVDLKFDENYFEIIDNCGGFDTETAKNYAFRFGRPENAPNIEKSIGRFGVGMKRALFKMGNNIKISSKTKETYFDMDIDVQKWKEDAENWIWEFGNLNSNEQEGTLGTKIKVGSLYPEVSNVLSKSTFTDALIKEIRLSHEKVIEKGLKITINEIEINHEPSQLYVSDKIKPAYFRTEVEGVSVEVVAGISKTGNPREAGWYIYCNGRLIVFADRSQLTGWGDGHPMFHPTFAMFRGYVYFDSNDSKNLPWNTTKNGIDQDSNVYQAIRPHLINMMKPVTNFLKKLKSEPFGTDEQFENEEYEAEMGLYDFVNEASLTNVSKIEKIELSKKFVAPEVKLIRKPSTQRIQYNMPVTKVDEVKEALGVTSLKDVGEKTFEYFYRMECR</sequence>
<keyword evidence="1" id="KW-0067">ATP-binding</keyword>
<proteinExistence type="predicted"/>
<dbReference type="Pfam" id="PF13589">
    <property type="entry name" value="HATPase_c_3"/>
    <property type="match status" value="1"/>
</dbReference>
<evidence type="ECO:0000313" key="2">
    <source>
        <dbReference type="Proteomes" id="UP001618531"/>
    </source>
</evidence>
<dbReference type="Gene3D" id="3.30.565.10">
    <property type="entry name" value="Histidine kinase-like ATPase, C-terminal domain"/>
    <property type="match status" value="1"/>
</dbReference>
<evidence type="ECO:0000313" key="1">
    <source>
        <dbReference type="EMBL" id="MFK0522841.1"/>
    </source>
</evidence>
<dbReference type="RefSeq" id="WP_402874886.1">
    <property type="nucleotide sequence ID" value="NZ_JBIYSL010000002.1"/>
</dbReference>
<dbReference type="EMBL" id="JBIYSL010000002">
    <property type="protein sequence ID" value="MFK0522841.1"/>
    <property type="molecule type" value="Genomic_DNA"/>
</dbReference>
<reference evidence="1 2" key="1">
    <citation type="submission" date="2024-11" db="EMBL/GenBank/DDBJ databases">
        <title>Identification and Characterization of a Novel Fosfomycin Bacillithiol Transferase FosB8 in Paenibacillus illinoisensis.</title>
        <authorList>
            <person name="Lu W."/>
        </authorList>
    </citation>
    <scope>NUCLEOTIDE SEQUENCE [LARGE SCALE GENOMIC DNA]</scope>
    <source>
        <strain evidence="1 2">WP77</strain>
    </source>
</reference>
<comment type="caution">
    <text evidence="1">The sequence shown here is derived from an EMBL/GenBank/DDBJ whole genome shotgun (WGS) entry which is preliminary data.</text>
</comment>
<dbReference type="InterPro" id="IPR036890">
    <property type="entry name" value="HATPase_C_sf"/>
</dbReference>
<name>A0ABW8HT43_9BACL</name>
<dbReference type="GO" id="GO:0005524">
    <property type="term" value="F:ATP binding"/>
    <property type="evidence" value="ECO:0007669"/>
    <property type="project" value="UniProtKB-KW"/>
</dbReference>
<accession>A0ABW8HT43</accession>
<dbReference type="SUPFAM" id="SSF55874">
    <property type="entry name" value="ATPase domain of HSP90 chaperone/DNA topoisomerase II/histidine kinase"/>
    <property type="match status" value="1"/>
</dbReference>
<dbReference type="Proteomes" id="UP001618531">
    <property type="component" value="Unassembled WGS sequence"/>
</dbReference>